<accession>A0AAU8DZT7</accession>
<name>A0AAU8DZT7_9PSED</name>
<evidence type="ECO:0000313" key="1">
    <source>
        <dbReference type="EMBL" id="XCG73398.1"/>
    </source>
</evidence>
<proteinExistence type="predicted"/>
<dbReference type="EMBL" id="CP159258">
    <property type="protein sequence ID" value="XCG73398.1"/>
    <property type="molecule type" value="Genomic_DNA"/>
</dbReference>
<dbReference type="RefSeq" id="WP_339553580.1">
    <property type="nucleotide sequence ID" value="NZ_CP159258.1"/>
</dbReference>
<organism evidence="1">
    <name type="scientific">Pseudomonas sp. MYb327</name>
    <dbReference type="NCBI Taxonomy" id="2745230"/>
    <lineage>
        <taxon>Bacteria</taxon>
        <taxon>Pseudomonadati</taxon>
        <taxon>Pseudomonadota</taxon>
        <taxon>Gammaproteobacteria</taxon>
        <taxon>Pseudomonadales</taxon>
        <taxon>Pseudomonadaceae</taxon>
        <taxon>Pseudomonas</taxon>
    </lineage>
</organism>
<reference evidence="1" key="1">
    <citation type="submission" date="2024-06" db="EMBL/GenBank/DDBJ databases">
        <title>The Caenorhabditis elegans bacterial microbiome influences microsporidia infection through nutrient limitation and inhibiting parasite invasion.</title>
        <authorList>
            <person name="Tamim El Jarkass H."/>
            <person name="Castelblanco S."/>
            <person name="Kaur M."/>
            <person name="Wan Y.C."/>
            <person name="Ellis A.E."/>
            <person name="Sheldon R.D."/>
            <person name="Lien E.C."/>
            <person name="Burton N.O."/>
            <person name="Wright G.D."/>
            <person name="Reinke A.W."/>
        </authorList>
    </citation>
    <scope>NUCLEOTIDE SEQUENCE</scope>
    <source>
        <strain evidence="1">MYb327</strain>
    </source>
</reference>
<sequence>MNNPPEPSVLLIESFFQYRAFSIKFRTQLFVAYPAPSNAPAA</sequence>
<gene>
    <name evidence="1" type="ORF">ABVN21_21990</name>
</gene>
<protein>
    <submittedName>
        <fullName evidence="1">Uncharacterized protein</fullName>
    </submittedName>
</protein>
<dbReference type="AlphaFoldDB" id="A0AAU8DZT7"/>